<organism evidence="1">
    <name type="scientific">Streptomyces sp. R33</name>
    <dbReference type="NCBI Taxonomy" id="3238629"/>
    <lineage>
        <taxon>Bacteria</taxon>
        <taxon>Bacillati</taxon>
        <taxon>Actinomycetota</taxon>
        <taxon>Actinomycetes</taxon>
        <taxon>Kitasatosporales</taxon>
        <taxon>Streptomycetaceae</taxon>
        <taxon>Streptomyces</taxon>
    </lineage>
</organism>
<sequence length="176" mass="18676">MKTATTQTNIASALAAATAPTGKVHPLLADLPPAIPGLTARAVHVLEQIEQAKKDNPEISDFLGLVAEEIRKAGDSPAVIDNVLALISPKTACTEYGWCVETGEHFEHFSKYTAAPNPDAYGRDVICVGLIDFGEGVRVGLLDLDLTPAEARVRLAELRAHLDAVEALVAVAETDR</sequence>
<protein>
    <submittedName>
        <fullName evidence="1">Uncharacterized protein</fullName>
    </submittedName>
</protein>
<gene>
    <name evidence="1" type="ORF">AB5J51_17600</name>
</gene>
<evidence type="ECO:0000313" key="1">
    <source>
        <dbReference type="EMBL" id="XDV64619.1"/>
    </source>
</evidence>
<reference evidence="1" key="1">
    <citation type="submission" date="2024-08" db="EMBL/GenBank/DDBJ databases">
        <authorList>
            <person name="Yu S.T."/>
        </authorList>
    </citation>
    <scope>NUCLEOTIDE SEQUENCE</scope>
    <source>
        <strain evidence="1">R33</strain>
    </source>
</reference>
<proteinExistence type="predicted"/>
<dbReference type="EMBL" id="CP165727">
    <property type="protein sequence ID" value="XDV64619.1"/>
    <property type="molecule type" value="Genomic_DNA"/>
</dbReference>
<name>A0AB39Y448_9ACTN</name>
<accession>A0AB39Y448</accession>
<dbReference type="RefSeq" id="WP_369778037.1">
    <property type="nucleotide sequence ID" value="NZ_CP165727.1"/>
</dbReference>
<dbReference type="AlphaFoldDB" id="A0AB39Y448"/>